<dbReference type="Proteomes" id="UP000178086">
    <property type="component" value="Unassembled WGS sequence"/>
</dbReference>
<evidence type="ECO:0008006" key="4">
    <source>
        <dbReference type="Google" id="ProtNLM"/>
    </source>
</evidence>
<evidence type="ECO:0000313" key="2">
    <source>
        <dbReference type="EMBL" id="OFW32780.1"/>
    </source>
</evidence>
<accession>A0A1F2UIC4</accession>
<organism evidence="2 3">
    <name type="scientific">Candidatus Aquicultor primus</name>
    <dbReference type="NCBI Taxonomy" id="1797195"/>
    <lineage>
        <taxon>Bacteria</taxon>
        <taxon>Bacillati</taxon>
        <taxon>Actinomycetota</taxon>
        <taxon>Candidatus Aquicultoria</taxon>
        <taxon>Candidatus Aquicultorales</taxon>
        <taxon>Candidatus Aquicultoraceae</taxon>
        <taxon>Candidatus Aquicultor</taxon>
    </lineage>
</organism>
<evidence type="ECO:0000313" key="3">
    <source>
        <dbReference type="Proteomes" id="UP000178086"/>
    </source>
</evidence>
<gene>
    <name evidence="2" type="ORF">A2074_04635</name>
</gene>
<keyword evidence="1" id="KW-1133">Transmembrane helix</keyword>
<name>A0A1F2UIC4_9ACTN</name>
<keyword evidence="1" id="KW-0472">Membrane</keyword>
<comment type="caution">
    <text evidence="2">The sequence shown here is derived from an EMBL/GenBank/DDBJ whole genome shotgun (WGS) entry which is preliminary data.</text>
</comment>
<dbReference type="EMBL" id="MELI01000085">
    <property type="protein sequence ID" value="OFW32780.1"/>
    <property type="molecule type" value="Genomic_DNA"/>
</dbReference>
<feature type="transmembrane region" description="Helical" evidence="1">
    <location>
        <begin position="97"/>
        <end position="112"/>
    </location>
</feature>
<keyword evidence="1" id="KW-0812">Transmembrane</keyword>
<reference evidence="2 3" key="1">
    <citation type="journal article" date="2016" name="Nat. Commun.">
        <title>Thousands of microbial genomes shed light on interconnected biogeochemical processes in an aquifer system.</title>
        <authorList>
            <person name="Anantharaman K."/>
            <person name="Brown C.T."/>
            <person name="Hug L.A."/>
            <person name="Sharon I."/>
            <person name="Castelle C.J."/>
            <person name="Probst A.J."/>
            <person name="Thomas B.C."/>
            <person name="Singh A."/>
            <person name="Wilkins M.J."/>
            <person name="Karaoz U."/>
            <person name="Brodie E.L."/>
            <person name="Williams K.H."/>
            <person name="Hubbard S.S."/>
            <person name="Banfield J.F."/>
        </authorList>
    </citation>
    <scope>NUCLEOTIDE SEQUENCE [LARGE SCALE GENOMIC DNA]</scope>
</reference>
<evidence type="ECO:0000256" key="1">
    <source>
        <dbReference type="SAM" id="Phobius"/>
    </source>
</evidence>
<protein>
    <recommendedName>
        <fullName evidence="4">ABC transporter permease</fullName>
    </recommendedName>
</protein>
<proteinExistence type="predicted"/>
<feature type="transmembrane region" description="Helical" evidence="1">
    <location>
        <begin position="44"/>
        <end position="64"/>
    </location>
</feature>
<dbReference type="AlphaFoldDB" id="A0A1F2UIC4"/>
<feature type="transmembrane region" description="Helical" evidence="1">
    <location>
        <begin position="71"/>
        <end position="91"/>
    </location>
</feature>
<sequence>MIKIALIVLTLLHGLIHLMGGLNELGIAKIEGVARTLYPLSPTVKMGLGVIWLIALALFLGAAYGLITNKAWWQPVIVAAVAVSQILIILWWPDAKFGTIANILIVALMFLYKRR</sequence>